<dbReference type="SUPFAM" id="SSF53335">
    <property type="entry name" value="S-adenosyl-L-methionine-dependent methyltransferases"/>
    <property type="match status" value="1"/>
</dbReference>
<organism evidence="2 3">
    <name type="scientific">Couchioplanes caeruleus</name>
    <dbReference type="NCBI Taxonomy" id="56438"/>
    <lineage>
        <taxon>Bacteria</taxon>
        <taxon>Bacillati</taxon>
        <taxon>Actinomycetota</taxon>
        <taxon>Actinomycetes</taxon>
        <taxon>Micromonosporales</taxon>
        <taxon>Micromonosporaceae</taxon>
        <taxon>Couchioplanes</taxon>
    </lineage>
</organism>
<keyword evidence="2" id="KW-0489">Methyltransferase</keyword>
<reference evidence="2 3" key="1">
    <citation type="submission" date="2018-11" db="EMBL/GenBank/DDBJ databases">
        <title>Sequencing the genomes of 1000 actinobacteria strains.</title>
        <authorList>
            <person name="Klenk H.-P."/>
        </authorList>
    </citation>
    <scope>NUCLEOTIDE SEQUENCE [LARGE SCALE GENOMIC DNA]</scope>
    <source>
        <strain evidence="2 3">DSM 43634</strain>
    </source>
</reference>
<dbReference type="CDD" id="cd02440">
    <property type="entry name" value="AdoMet_MTases"/>
    <property type="match status" value="1"/>
</dbReference>
<protein>
    <submittedName>
        <fullName evidence="2">Methyltransferase family protein</fullName>
    </submittedName>
</protein>
<dbReference type="InterPro" id="IPR013217">
    <property type="entry name" value="Methyltransf_12"/>
</dbReference>
<evidence type="ECO:0000259" key="1">
    <source>
        <dbReference type="Pfam" id="PF08242"/>
    </source>
</evidence>
<evidence type="ECO:0000313" key="3">
    <source>
        <dbReference type="Proteomes" id="UP000271683"/>
    </source>
</evidence>
<dbReference type="GO" id="GO:0032259">
    <property type="term" value="P:methylation"/>
    <property type="evidence" value="ECO:0007669"/>
    <property type="project" value="UniProtKB-KW"/>
</dbReference>
<keyword evidence="2" id="KW-0808">Transferase</keyword>
<dbReference type="Gene3D" id="3.40.50.150">
    <property type="entry name" value="Vaccinia Virus protein VP39"/>
    <property type="match status" value="1"/>
</dbReference>
<proteinExistence type="predicted"/>
<name>A0A3N1GBW0_9ACTN</name>
<evidence type="ECO:0000313" key="2">
    <source>
        <dbReference type="EMBL" id="ROP27711.1"/>
    </source>
</evidence>
<sequence>MVARTEEHWAAYNDDQHDRQPRPLCEELVALAGHGEGRPALDIGCGAGVETSTLLRAGWRVHAIDSAPGTPERVWRTVGDRDGLTIEVNDLSTLGELPAVDLVYAGYSLPYLAPRDFPRIWAMIRKSLRPGAWLAVNLFGERDSWASNPSETFLTEAAARSLFDGLHIVRFVEEDAPGESYSGLKHWHVFDVIARLQP</sequence>
<feature type="domain" description="Methyltransferase type 12" evidence="1">
    <location>
        <begin position="41"/>
        <end position="134"/>
    </location>
</feature>
<accession>A0A3N1GBW0</accession>
<gene>
    <name evidence="2" type="ORF">EDD30_0402</name>
</gene>
<dbReference type="EMBL" id="RJKL01000001">
    <property type="protein sequence ID" value="ROP27711.1"/>
    <property type="molecule type" value="Genomic_DNA"/>
</dbReference>
<dbReference type="GO" id="GO:0008168">
    <property type="term" value="F:methyltransferase activity"/>
    <property type="evidence" value="ECO:0007669"/>
    <property type="project" value="UniProtKB-KW"/>
</dbReference>
<dbReference type="Pfam" id="PF08242">
    <property type="entry name" value="Methyltransf_12"/>
    <property type="match status" value="1"/>
</dbReference>
<comment type="caution">
    <text evidence="2">The sequence shown here is derived from an EMBL/GenBank/DDBJ whole genome shotgun (WGS) entry which is preliminary data.</text>
</comment>
<dbReference type="InterPro" id="IPR029063">
    <property type="entry name" value="SAM-dependent_MTases_sf"/>
</dbReference>
<dbReference type="Proteomes" id="UP000271683">
    <property type="component" value="Unassembled WGS sequence"/>
</dbReference>
<dbReference type="AlphaFoldDB" id="A0A3N1GBW0"/>